<keyword evidence="3" id="KW-1185">Reference proteome</keyword>
<keyword evidence="1" id="KW-0812">Transmembrane</keyword>
<dbReference type="Proteomes" id="UP001595607">
    <property type="component" value="Unassembled WGS sequence"/>
</dbReference>
<sequence>MTDKTDTDGDAPRARIAHGLGAAVGAFLVGTLGLAVTFYITGHAAIGETAVAVEELSFLELTNAAAFGVASTVVSLLMGLVGMVTAAGAAIIGLAVGAVGIAGALVVGLGVITGPLLLAGAIGILIKRRFFPDVI</sequence>
<keyword evidence="1" id="KW-0472">Membrane</keyword>
<dbReference type="EMBL" id="JBHRVA010000003">
    <property type="protein sequence ID" value="MFC3303664.1"/>
    <property type="molecule type" value="Genomic_DNA"/>
</dbReference>
<proteinExistence type="predicted"/>
<protein>
    <recommendedName>
        <fullName evidence="4">DUF4064 domain-containing protein</fullName>
    </recommendedName>
</protein>
<feature type="transmembrane region" description="Helical" evidence="1">
    <location>
        <begin position="20"/>
        <end position="40"/>
    </location>
</feature>
<comment type="caution">
    <text evidence="2">The sequence shown here is derived from an EMBL/GenBank/DDBJ whole genome shotgun (WGS) entry which is preliminary data.</text>
</comment>
<dbReference type="RefSeq" id="WP_189576429.1">
    <property type="nucleotide sequence ID" value="NZ_BMXU01000002.1"/>
</dbReference>
<reference evidence="3" key="1">
    <citation type="journal article" date="2019" name="Int. J. Syst. Evol. Microbiol.">
        <title>The Global Catalogue of Microorganisms (GCM) 10K type strain sequencing project: providing services to taxonomists for standard genome sequencing and annotation.</title>
        <authorList>
            <consortium name="The Broad Institute Genomics Platform"/>
            <consortium name="The Broad Institute Genome Sequencing Center for Infectious Disease"/>
            <person name="Wu L."/>
            <person name="Ma J."/>
        </authorList>
    </citation>
    <scope>NUCLEOTIDE SEQUENCE [LARGE SCALE GENOMIC DNA]</scope>
    <source>
        <strain evidence="3">KCTC 22245</strain>
    </source>
</reference>
<evidence type="ECO:0000313" key="2">
    <source>
        <dbReference type="EMBL" id="MFC3303664.1"/>
    </source>
</evidence>
<accession>A0ABV7MGF5</accession>
<evidence type="ECO:0000313" key="3">
    <source>
        <dbReference type="Proteomes" id="UP001595607"/>
    </source>
</evidence>
<feature type="transmembrane region" description="Helical" evidence="1">
    <location>
        <begin position="98"/>
        <end position="126"/>
    </location>
</feature>
<keyword evidence="1" id="KW-1133">Transmembrane helix</keyword>
<evidence type="ECO:0008006" key="4">
    <source>
        <dbReference type="Google" id="ProtNLM"/>
    </source>
</evidence>
<feature type="transmembrane region" description="Helical" evidence="1">
    <location>
        <begin position="61"/>
        <end position="92"/>
    </location>
</feature>
<name>A0ABV7MGF5_9PROT</name>
<evidence type="ECO:0000256" key="1">
    <source>
        <dbReference type="SAM" id="Phobius"/>
    </source>
</evidence>
<gene>
    <name evidence="2" type="ORF">ACFONP_13105</name>
</gene>
<organism evidence="2 3">
    <name type="scientific">Parvularcula lutaonensis</name>
    <dbReference type="NCBI Taxonomy" id="491923"/>
    <lineage>
        <taxon>Bacteria</taxon>
        <taxon>Pseudomonadati</taxon>
        <taxon>Pseudomonadota</taxon>
        <taxon>Alphaproteobacteria</taxon>
        <taxon>Parvularculales</taxon>
        <taxon>Parvularculaceae</taxon>
        <taxon>Parvularcula</taxon>
    </lineage>
</organism>